<dbReference type="InterPro" id="IPR018768">
    <property type="entry name" value="DUF2344"/>
</dbReference>
<evidence type="ECO:0000259" key="1">
    <source>
        <dbReference type="Pfam" id="PF10105"/>
    </source>
</evidence>
<protein>
    <submittedName>
        <fullName evidence="3">DUF2344 domain-containing protein</fullName>
    </submittedName>
</protein>
<name>A0A7C4W4L4_FERPE</name>
<dbReference type="AlphaFoldDB" id="A0A7C4W4L4"/>
<dbReference type="EMBL" id="DTBH01000148">
    <property type="protein sequence ID" value="HGQ77647.1"/>
    <property type="molecule type" value="Genomic_DNA"/>
</dbReference>
<comment type="caution">
    <text evidence="3">The sequence shown here is derived from an EMBL/GenBank/DDBJ whole genome shotgun (WGS) entry which is preliminary data.</text>
</comment>
<dbReference type="Pfam" id="PF10105">
    <property type="entry name" value="DUF2344"/>
    <property type="match status" value="1"/>
</dbReference>
<evidence type="ECO:0000313" key="3">
    <source>
        <dbReference type="EMBL" id="HGU41469.1"/>
    </source>
</evidence>
<organism evidence="3">
    <name type="scientific">Fervidobacterium pennivorans</name>
    <dbReference type="NCBI Taxonomy" id="93466"/>
    <lineage>
        <taxon>Bacteria</taxon>
        <taxon>Thermotogati</taxon>
        <taxon>Thermotogota</taxon>
        <taxon>Thermotogae</taxon>
        <taxon>Thermotogales</taxon>
        <taxon>Fervidobacteriaceae</taxon>
        <taxon>Fervidobacterium</taxon>
    </lineage>
</organism>
<proteinExistence type="predicted"/>
<feature type="domain" description="DUF2344" evidence="1">
    <location>
        <begin position="3"/>
        <end position="150"/>
    </location>
</feature>
<accession>A0A7C4W4L4</accession>
<reference evidence="3" key="1">
    <citation type="journal article" date="2020" name="mSystems">
        <title>Genome- and Community-Level Interaction Insights into Carbon Utilization and Element Cycling Functions of Hydrothermarchaeota in Hydrothermal Sediment.</title>
        <authorList>
            <person name="Zhou Z."/>
            <person name="Liu Y."/>
            <person name="Xu W."/>
            <person name="Pan J."/>
            <person name="Luo Z.H."/>
            <person name="Li M."/>
        </authorList>
    </citation>
    <scope>NUCLEOTIDE SEQUENCE [LARGE SCALE GENOMIC DNA]</scope>
    <source>
        <strain evidence="3">SpSt-604</strain>
        <strain evidence="2">SpSt-640</strain>
    </source>
</reference>
<gene>
    <name evidence="3" type="ORF">ENT72_00870</name>
    <name evidence="2" type="ORF">ENU12_07070</name>
</gene>
<dbReference type="EMBL" id="DSZT01000029">
    <property type="protein sequence ID" value="HGU41469.1"/>
    <property type="molecule type" value="Genomic_DNA"/>
</dbReference>
<dbReference type="NCBIfam" id="TIGR03936">
    <property type="entry name" value="sam_1_link_chp"/>
    <property type="match status" value="1"/>
</dbReference>
<sequence>MILLFKKKGLLRFLSAIETSNAVIRTLLRAGLKIQYSEGFHPKPKVSFLDTVATGVIDLALYVNVKLEETVDNLDIEKLKRSIKDVSVNGLELDEIFPIEINLNEIVSSYEYVLFSRKVPALEQVVYKHSGKSFVPSEVMEHCEVTLKKGLYMVKYTVDRQKIFNPYLIDGVFLAIRTKAFSKETELRDLLNKNGGKPS</sequence>
<evidence type="ECO:0000313" key="2">
    <source>
        <dbReference type="EMBL" id="HGQ77647.1"/>
    </source>
</evidence>